<reference evidence="1 2" key="1">
    <citation type="submission" date="2019-08" db="EMBL/GenBank/DDBJ databases">
        <authorList>
            <person name="Herpell B J."/>
        </authorList>
    </citation>
    <scope>NUCLEOTIDE SEQUENCE [LARGE SCALE GENOMIC DNA]</scope>
    <source>
        <strain evidence="2">Msb3</strain>
    </source>
</reference>
<organism evidence="1 2">
    <name type="scientific">Paraburkholderia dioscoreae</name>
    <dbReference type="NCBI Taxonomy" id="2604047"/>
    <lineage>
        <taxon>Bacteria</taxon>
        <taxon>Pseudomonadati</taxon>
        <taxon>Pseudomonadota</taxon>
        <taxon>Betaproteobacteria</taxon>
        <taxon>Burkholderiales</taxon>
        <taxon>Burkholderiaceae</taxon>
        <taxon>Paraburkholderia</taxon>
    </lineage>
</organism>
<keyword evidence="2" id="KW-1185">Reference proteome</keyword>
<dbReference type="EMBL" id="LR699553">
    <property type="protein sequence ID" value="VVD30125.1"/>
    <property type="molecule type" value="Genomic_DNA"/>
</dbReference>
<proteinExistence type="predicted"/>
<evidence type="ECO:0000313" key="1">
    <source>
        <dbReference type="EMBL" id="VVD30125.1"/>
    </source>
</evidence>
<dbReference type="AlphaFoldDB" id="A0A5Q4ZG28"/>
<evidence type="ECO:0000313" key="2">
    <source>
        <dbReference type="Proteomes" id="UP000325811"/>
    </source>
</evidence>
<gene>
    <name evidence="1" type="ORF">PDMSB3_3669</name>
</gene>
<dbReference type="Proteomes" id="UP000325811">
    <property type="component" value="Chromosome I"/>
</dbReference>
<dbReference type="KEGG" id="pdio:PDMSB3_3669"/>
<protein>
    <submittedName>
        <fullName evidence="1">Uncharacterized protein</fullName>
    </submittedName>
</protein>
<name>A0A5Q4ZG28_9BURK</name>
<sequence>MPARCIYCQRTGNFHLEPAIEEGRCALPGVARGNFPVDAPVAWHAGCVCSDPGPLWGDRISRDKS</sequence>
<accession>A0A5Q4ZG28</accession>